<comment type="catalytic activity">
    <reaction evidence="3">
        <text>Endohydrolysis of (1-&gt;4)-alpha-D-glucosidic linkages in polysaccharides containing three or more (1-&gt;4)-alpha-linked D-glucose units.</text>
        <dbReference type="EC" id="3.2.1.1"/>
    </reaction>
</comment>
<dbReference type="Gene3D" id="2.60.40.1180">
    <property type="entry name" value="Golgi alpha-mannosidase II"/>
    <property type="match status" value="1"/>
</dbReference>
<dbReference type="InterPro" id="IPR045857">
    <property type="entry name" value="O16G_dom_2"/>
</dbReference>
<comment type="similarity">
    <text evidence="1 2">Belongs to the glycosyl hydrolase 13 family.</text>
</comment>
<dbReference type="InterPro" id="IPR054049">
    <property type="entry name" value="SupH-like_C"/>
</dbReference>
<feature type="domain" description="Glycosyl hydrolase family 13 catalytic" evidence="4">
    <location>
        <begin position="13"/>
        <end position="412"/>
    </location>
</feature>
<dbReference type="RefSeq" id="WP_102171819.1">
    <property type="nucleotide sequence ID" value="NZ_NMQA01000058.1"/>
</dbReference>
<dbReference type="EC" id="3.2.1.1" evidence="3"/>
<dbReference type="InterPro" id="IPR006046">
    <property type="entry name" value="Alpha_amylase"/>
</dbReference>
<accession>A0A2N6KJP2</accession>
<dbReference type="PRINTS" id="PR00110">
    <property type="entry name" value="ALPHAAMYLASE"/>
</dbReference>
<dbReference type="SUPFAM" id="SSF51011">
    <property type="entry name" value="Glycosyl hydrolase domain"/>
    <property type="match status" value="1"/>
</dbReference>
<name>A0A2N6KJP2_9CYAN</name>
<comment type="caution">
    <text evidence="5">The sequence shown here is derived from an EMBL/GenBank/DDBJ whole genome shotgun (WGS) entry which is preliminary data.</text>
</comment>
<proteinExistence type="inferred from homology"/>
<dbReference type="Pfam" id="PF22157">
    <property type="entry name" value="SupH-like_C"/>
    <property type="match status" value="1"/>
</dbReference>
<reference evidence="5 6" key="1">
    <citation type="submission" date="2017-07" db="EMBL/GenBank/DDBJ databases">
        <title>Genomes of Fischerella (Mastigocladus) sp. strains.</title>
        <authorList>
            <person name="Miller S.R."/>
        </authorList>
    </citation>
    <scope>NUCLEOTIDE SEQUENCE [LARGE SCALE GENOMIC DNA]</scope>
    <source>
        <strain evidence="5 6">CCMEE 5268</strain>
    </source>
</reference>
<protein>
    <recommendedName>
        <fullName evidence="3">Alpha-amylase</fullName>
        <ecNumber evidence="3">3.2.1.1</ecNumber>
    </recommendedName>
</protein>
<evidence type="ECO:0000256" key="3">
    <source>
        <dbReference type="RuleBase" id="RU361134"/>
    </source>
</evidence>
<dbReference type="GO" id="GO:0004556">
    <property type="term" value="F:alpha-amylase activity"/>
    <property type="evidence" value="ECO:0007669"/>
    <property type="project" value="UniProtKB-UniRule"/>
</dbReference>
<keyword evidence="3" id="KW-0119">Carbohydrate metabolism</keyword>
<evidence type="ECO:0000313" key="5">
    <source>
        <dbReference type="EMBL" id="PLZ99828.1"/>
    </source>
</evidence>
<keyword evidence="3" id="KW-0326">Glycosidase</keyword>
<evidence type="ECO:0000313" key="6">
    <source>
        <dbReference type="Proteomes" id="UP000235025"/>
    </source>
</evidence>
<dbReference type="GO" id="GO:0043169">
    <property type="term" value="F:cation binding"/>
    <property type="evidence" value="ECO:0007669"/>
    <property type="project" value="InterPro"/>
</dbReference>
<dbReference type="InterPro" id="IPR006047">
    <property type="entry name" value="GH13_cat_dom"/>
</dbReference>
<dbReference type="PANTHER" id="PTHR10357">
    <property type="entry name" value="ALPHA-AMYLASE FAMILY MEMBER"/>
    <property type="match status" value="1"/>
</dbReference>
<dbReference type="GO" id="GO:0005975">
    <property type="term" value="P:carbohydrate metabolic process"/>
    <property type="evidence" value="ECO:0007669"/>
    <property type="project" value="InterPro"/>
</dbReference>
<keyword evidence="3" id="KW-0378">Hydrolase</keyword>
<dbReference type="EMBL" id="NMQA01000058">
    <property type="protein sequence ID" value="PLZ99828.1"/>
    <property type="molecule type" value="Genomic_DNA"/>
</dbReference>
<dbReference type="SUPFAM" id="SSF51445">
    <property type="entry name" value="(Trans)glycosidases"/>
    <property type="match status" value="1"/>
</dbReference>
<dbReference type="Gene3D" id="3.20.20.80">
    <property type="entry name" value="Glycosidases"/>
    <property type="match status" value="1"/>
</dbReference>
<dbReference type="CDD" id="cd11334">
    <property type="entry name" value="AmyAc_TreS"/>
    <property type="match status" value="1"/>
</dbReference>
<dbReference type="AlphaFoldDB" id="A0A2N6KJP2"/>
<sequence length="542" mass="62467">MRNWWYKNAIFYSLDVETFIDSDGDGIGDFQGLTSRLDYLSALGITCLWLLPFYPSPNRDNGYDVMDYYNIDPRLGTLGDFVEFMHQAGERGIRVMIDLVVNHTSNLHPWFQAARSDKNSKYHNYYVWVENPPETQPEQINFPGEQESIWEYDEKAGAYYLHHFYKEQPDLNIANPEVQEEIRKIMGFWLQLGVSGFRIDAAPFLINPVGIPESPNLESFLREMREFLMSRRGDAVLLAEANVPPEKIPVYFGNGDRCQMLFNFLLNQHIFLALARKDSQTLREGLKILPDIPQIGQWLNFVRHHDELTLDGLSKSEQEEIFQAFAPEKNMQIFGHGIRRRLPPMLGGDRRRIELAYSLLFSLPGTPLLRYGEEIGMGDDLSLPGRDSVRTVMQWSNAHNGGFSTASPDALAQPVIKEGEYGYQRVNVATQQRDRDSLINWMERVIGIRKQCPQFGWGKWQILETDSECVFAHCCDWEGKAAIAVHNLSDKPCKARLQVQEYKYLFDLFSDSEYEPLNGDGDLSSIPLEAYGYRWLQVNRIS</sequence>
<dbReference type="InterPro" id="IPR013780">
    <property type="entry name" value="Glyco_hydro_b"/>
</dbReference>
<dbReference type="InterPro" id="IPR017853">
    <property type="entry name" value="GH"/>
</dbReference>
<gene>
    <name evidence="5" type="ORF">CEN50_05670</name>
</gene>
<dbReference type="PANTHER" id="PTHR10357:SF219">
    <property type="entry name" value="MALTOSE ALPHA-D-GLUCOSYLTRANSFERASE"/>
    <property type="match status" value="1"/>
</dbReference>
<evidence type="ECO:0000256" key="2">
    <source>
        <dbReference type="RuleBase" id="RU003615"/>
    </source>
</evidence>
<dbReference type="Proteomes" id="UP000235025">
    <property type="component" value="Unassembled WGS sequence"/>
</dbReference>
<dbReference type="SMART" id="SM00642">
    <property type="entry name" value="Aamy"/>
    <property type="match status" value="1"/>
</dbReference>
<dbReference type="Pfam" id="PF00128">
    <property type="entry name" value="Alpha-amylase"/>
    <property type="match status" value="1"/>
</dbReference>
<dbReference type="Gene3D" id="3.90.400.10">
    <property type="entry name" value="Oligo-1,6-glucosidase, Domain 2"/>
    <property type="match status" value="1"/>
</dbReference>
<evidence type="ECO:0000256" key="1">
    <source>
        <dbReference type="ARBA" id="ARBA00008061"/>
    </source>
</evidence>
<evidence type="ECO:0000259" key="4">
    <source>
        <dbReference type="SMART" id="SM00642"/>
    </source>
</evidence>
<organism evidence="5 6">
    <name type="scientific">Fischerella thermalis CCMEE 5268</name>
    <dbReference type="NCBI Taxonomy" id="2019662"/>
    <lineage>
        <taxon>Bacteria</taxon>
        <taxon>Bacillati</taxon>
        <taxon>Cyanobacteriota</taxon>
        <taxon>Cyanophyceae</taxon>
        <taxon>Nostocales</taxon>
        <taxon>Hapalosiphonaceae</taxon>
        <taxon>Fischerella</taxon>
    </lineage>
</organism>